<dbReference type="AlphaFoldDB" id="E9DJY0"/>
<keyword evidence="2" id="KW-1185">Reference proteome</keyword>
<gene>
    <name evidence="1" type="ORF">CPSG_10129</name>
</gene>
<dbReference type="HOGENOM" id="CLU_1906548_0_0_1"/>
<dbReference type="EMBL" id="GL636526">
    <property type="protein sequence ID" value="EFW13260.1"/>
    <property type="molecule type" value="Genomic_DNA"/>
</dbReference>
<accession>E9DJY0</accession>
<dbReference type="VEuPathDB" id="FungiDB:CPSG_10129"/>
<proteinExistence type="predicted"/>
<dbReference type="STRING" id="443226.E9DJY0"/>
<dbReference type="Proteomes" id="UP000002497">
    <property type="component" value="Unassembled WGS sequence"/>
</dbReference>
<reference evidence="2" key="1">
    <citation type="journal article" date="2010" name="Genome Res.">
        <title>Population genomic sequencing of Coccidioides fungi reveals recent hybridization and transposon control.</title>
        <authorList>
            <person name="Neafsey D.E."/>
            <person name="Barker B.M."/>
            <person name="Sharpton T.J."/>
            <person name="Stajich J.E."/>
            <person name="Park D.J."/>
            <person name="Whiston E."/>
            <person name="Hung C.-Y."/>
            <person name="McMahan C."/>
            <person name="White J."/>
            <person name="Sykes S."/>
            <person name="Heiman D."/>
            <person name="Young S."/>
            <person name="Zeng Q."/>
            <person name="Abouelleil A."/>
            <person name="Aftuck L."/>
            <person name="Bessette D."/>
            <person name="Brown A."/>
            <person name="FitzGerald M."/>
            <person name="Lui A."/>
            <person name="Macdonald J.P."/>
            <person name="Priest M."/>
            <person name="Orbach M.J."/>
            <person name="Galgiani J.N."/>
            <person name="Kirkland T.N."/>
            <person name="Cole G.T."/>
            <person name="Birren B.W."/>
            <person name="Henn M.R."/>
            <person name="Taylor J.W."/>
            <person name="Rounsley S.D."/>
        </authorList>
    </citation>
    <scope>NUCLEOTIDE SEQUENCE [LARGE SCALE GENOMIC DNA]</scope>
    <source>
        <strain evidence="2">RMSCC 757 / Silveira</strain>
    </source>
</reference>
<evidence type="ECO:0000313" key="1">
    <source>
        <dbReference type="EMBL" id="EFW13260.1"/>
    </source>
</evidence>
<protein>
    <submittedName>
        <fullName evidence="1">Uncharacterized protein</fullName>
    </submittedName>
</protein>
<sequence>MTLVQVVGALFNRSDKKYLKKLHSVRRNMPACLCPGTKNYLPVYPRSKKRCNQPCALNHDVVRIASSPWRPYVFKTTKFSLQNIPFKDCNQPANSSLLTVSQDSLLITCSLQISVSNILLYQLDILSEGAQRF</sequence>
<evidence type="ECO:0000313" key="2">
    <source>
        <dbReference type="Proteomes" id="UP000002497"/>
    </source>
</evidence>
<name>E9DJY0_COCPS</name>
<reference evidence="2" key="2">
    <citation type="submission" date="2010-03" db="EMBL/GenBank/DDBJ databases">
        <title>The genome sequence of Coccidioides posadasii strain Silveira.</title>
        <authorList>
            <consortium name="The Broad Institute Genome Sequencing Center for Infectious Disease"/>
            <person name="Neafsey D."/>
            <person name="Orbach M."/>
            <person name="Henn M.R."/>
            <person name="Cole G.T."/>
            <person name="Galgiani J."/>
            <person name="Gardner M.J."/>
            <person name="Kirkland T.N."/>
            <person name="Taylor J.W."/>
            <person name="Young S.K."/>
            <person name="Zeng Q."/>
            <person name="Koehrsen M."/>
            <person name="Alvarado L."/>
            <person name="Berlin A."/>
            <person name="Borenstein D."/>
            <person name="Chapman S.B."/>
            <person name="Chen Z."/>
            <person name="Engels R."/>
            <person name="Freedman E."/>
            <person name="Gellesch M."/>
            <person name="Goldberg J."/>
            <person name="Griggs A."/>
            <person name="Gujja S."/>
            <person name="Heilman E."/>
            <person name="Heiman D."/>
            <person name="Howarth C."/>
            <person name="Jen D."/>
            <person name="Larson L."/>
            <person name="Mehta T."/>
            <person name="Neiman D."/>
            <person name="Park D."/>
            <person name="Pearson M."/>
            <person name="Richards J."/>
            <person name="Roberts A."/>
            <person name="Saif S."/>
            <person name="Shea T."/>
            <person name="Shenoy N."/>
            <person name="Sisk P."/>
            <person name="Stolte C."/>
            <person name="Sykes S."/>
            <person name="Walk T."/>
            <person name="White J."/>
            <person name="Yandava C."/>
            <person name="Haas B."/>
            <person name="Nusbaum C."/>
            <person name="Birren B."/>
        </authorList>
    </citation>
    <scope>NUCLEOTIDE SEQUENCE [LARGE SCALE GENOMIC DNA]</scope>
    <source>
        <strain evidence="2">RMSCC 757 / Silveira</strain>
    </source>
</reference>
<organism evidence="2">
    <name type="scientific">Coccidioides posadasii (strain RMSCC 757 / Silveira)</name>
    <name type="common">Valley fever fungus</name>
    <dbReference type="NCBI Taxonomy" id="443226"/>
    <lineage>
        <taxon>Eukaryota</taxon>
        <taxon>Fungi</taxon>
        <taxon>Dikarya</taxon>
        <taxon>Ascomycota</taxon>
        <taxon>Pezizomycotina</taxon>
        <taxon>Eurotiomycetes</taxon>
        <taxon>Eurotiomycetidae</taxon>
        <taxon>Onygenales</taxon>
        <taxon>Onygenaceae</taxon>
        <taxon>Coccidioides</taxon>
    </lineage>
</organism>